<reference evidence="2" key="2">
    <citation type="submission" date="2015-01" db="EMBL/GenBank/DDBJ databases">
        <title>Evolutionary Origins and Diversification of the Mycorrhizal Mutualists.</title>
        <authorList>
            <consortium name="DOE Joint Genome Institute"/>
            <consortium name="Mycorrhizal Genomics Consortium"/>
            <person name="Kohler A."/>
            <person name="Kuo A."/>
            <person name="Nagy L.G."/>
            <person name="Floudas D."/>
            <person name="Copeland A."/>
            <person name="Barry K.W."/>
            <person name="Cichocki N."/>
            <person name="Veneault-Fourrey C."/>
            <person name="LaButti K."/>
            <person name="Lindquist E.A."/>
            <person name="Lipzen A."/>
            <person name="Lundell T."/>
            <person name="Morin E."/>
            <person name="Murat C."/>
            <person name="Riley R."/>
            <person name="Ohm R."/>
            <person name="Sun H."/>
            <person name="Tunlid A."/>
            <person name="Henrissat B."/>
            <person name="Grigoriev I.V."/>
            <person name="Hibbett D.S."/>
            <person name="Martin F."/>
        </authorList>
    </citation>
    <scope>NUCLEOTIDE SEQUENCE [LARGE SCALE GENOMIC DNA]</scope>
    <source>
        <strain evidence="2">Marx 270</strain>
    </source>
</reference>
<proteinExistence type="predicted"/>
<dbReference type="SUPFAM" id="SSF52540">
    <property type="entry name" value="P-loop containing nucleoside triphosphate hydrolases"/>
    <property type="match status" value="1"/>
</dbReference>
<gene>
    <name evidence="1" type="ORF">M404DRAFT_339014</name>
</gene>
<dbReference type="GO" id="GO:0000400">
    <property type="term" value="F:four-way junction DNA binding"/>
    <property type="evidence" value="ECO:0007669"/>
    <property type="project" value="TreeGrafter"/>
</dbReference>
<reference evidence="1 2" key="1">
    <citation type="submission" date="2014-04" db="EMBL/GenBank/DDBJ databases">
        <authorList>
            <consortium name="DOE Joint Genome Institute"/>
            <person name="Kuo A."/>
            <person name="Kohler A."/>
            <person name="Costa M.D."/>
            <person name="Nagy L.G."/>
            <person name="Floudas D."/>
            <person name="Copeland A."/>
            <person name="Barry K.W."/>
            <person name="Cichocki N."/>
            <person name="Veneault-Fourrey C."/>
            <person name="LaButti K."/>
            <person name="Lindquist E.A."/>
            <person name="Lipzen A."/>
            <person name="Lundell T."/>
            <person name="Morin E."/>
            <person name="Murat C."/>
            <person name="Sun H."/>
            <person name="Tunlid A."/>
            <person name="Henrissat B."/>
            <person name="Grigoriev I.V."/>
            <person name="Hibbett D.S."/>
            <person name="Martin F."/>
            <person name="Nordberg H.P."/>
            <person name="Cantor M.N."/>
            <person name="Hua S.X."/>
        </authorList>
    </citation>
    <scope>NUCLEOTIDE SEQUENCE [LARGE SCALE GENOMIC DNA]</scope>
    <source>
        <strain evidence="1 2">Marx 270</strain>
    </source>
</reference>
<protein>
    <recommendedName>
        <fullName evidence="3">RecA family profile 1 domain-containing protein</fullName>
    </recommendedName>
</protein>
<dbReference type="GO" id="GO:0033063">
    <property type="term" value="C:Rad51B-Rad51C-Rad51D-XRCC2 complex"/>
    <property type="evidence" value="ECO:0007669"/>
    <property type="project" value="InterPro"/>
</dbReference>
<dbReference type="GO" id="GO:0042148">
    <property type="term" value="P:DNA strand invasion"/>
    <property type="evidence" value="ECO:0007669"/>
    <property type="project" value="TreeGrafter"/>
</dbReference>
<accession>A0A0C3KF08</accession>
<dbReference type="Proteomes" id="UP000054217">
    <property type="component" value="Unassembled WGS sequence"/>
</dbReference>
<dbReference type="AlphaFoldDB" id="A0A0C3KF08"/>
<dbReference type="STRING" id="870435.A0A0C3KF08"/>
<dbReference type="OrthoDB" id="420422at2759"/>
<dbReference type="PANTHER" id="PTHR46644">
    <property type="entry name" value="DNA REPAIR PROTEIN XRCC2"/>
    <property type="match status" value="1"/>
</dbReference>
<dbReference type="Gene3D" id="3.40.50.300">
    <property type="entry name" value="P-loop containing nucleotide triphosphate hydrolases"/>
    <property type="match status" value="1"/>
</dbReference>
<dbReference type="GO" id="GO:0000724">
    <property type="term" value="P:double-strand break repair via homologous recombination"/>
    <property type="evidence" value="ECO:0007669"/>
    <property type="project" value="InterPro"/>
</dbReference>
<dbReference type="HOGENOM" id="CLU_060999_1_0_1"/>
<evidence type="ECO:0000313" key="2">
    <source>
        <dbReference type="Proteomes" id="UP000054217"/>
    </source>
</evidence>
<evidence type="ECO:0000313" key="1">
    <source>
        <dbReference type="EMBL" id="KIO08177.1"/>
    </source>
</evidence>
<keyword evidence="2" id="KW-1185">Reference proteome</keyword>
<dbReference type="GO" id="GO:0005657">
    <property type="term" value="C:replication fork"/>
    <property type="evidence" value="ECO:0007669"/>
    <property type="project" value="InterPro"/>
</dbReference>
<dbReference type="EMBL" id="KN831957">
    <property type="protein sequence ID" value="KIO08177.1"/>
    <property type="molecule type" value="Genomic_DNA"/>
</dbReference>
<sequence length="340" mass="37572">MNVSLGEIPSETLQHLLTTVRCHATPIAISLFDDHPPISRGDVVEIQGPASSGKTHLLYHLLLACILPLARSSHTSSSFMAQRTSAIVYDLDFSFDVLRFHRLLARRISCLFPMLDATEHAELVQGSLRRLHIFRPRSQSQLAASLKYLASYHASCMPENEIGFLAIDSVSTFYWPERFREEQMHHFIPEKARGRSDTLCDILGALSDVIQLYGPVVVLTNWALHAVVQVHHSAALYKQHLRHFPLLHNMTSFGARTAPESSDTNILSHPMALAHHISLSCPAASLPGAQKSFVAGQDLRNSEGTMEKGHSVVGSIASSLAQGSRPFEFLITGDDLTQKL</sequence>
<dbReference type="InParanoid" id="A0A0C3KF08"/>
<dbReference type="InterPro" id="IPR030547">
    <property type="entry name" value="XRCC2"/>
</dbReference>
<evidence type="ECO:0008006" key="3">
    <source>
        <dbReference type="Google" id="ProtNLM"/>
    </source>
</evidence>
<dbReference type="InterPro" id="IPR027417">
    <property type="entry name" value="P-loop_NTPase"/>
</dbReference>
<name>A0A0C3KF08_PISTI</name>
<dbReference type="GO" id="GO:0005815">
    <property type="term" value="C:microtubule organizing center"/>
    <property type="evidence" value="ECO:0007669"/>
    <property type="project" value="TreeGrafter"/>
</dbReference>
<dbReference type="PANTHER" id="PTHR46644:SF2">
    <property type="entry name" value="DNA REPAIR PROTEIN XRCC2"/>
    <property type="match status" value="1"/>
</dbReference>
<organism evidence="1 2">
    <name type="scientific">Pisolithus tinctorius Marx 270</name>
    <dbReference type="NCBI Taxonomy" id="870435"/>
    <lineage>
        <taxon>Eukaryota</taxon>
        <taxon>Fungi</taxon>
        <taxon>Dikarya</taxon>
        <taxon>Basidiomycota</taxon>
        <taxon>Agaricomycotina</taxon>
        <taxon>Agaricomycetes</taxon>
        <taxon>Agaricomycetidae</taxon>
        <taxon>Boletales</taxon>
        <taxon>Sclerodermatineae</taxon>
        <taxon>Pisolithaceae</taxon>
        <taxon>Pisolithus</taxon>
    </lineage>
</organism>